<keyword evidence="1" id="KW-1133">Transmembrane helix</keyword>
<sequence>MGNILQTATGMVLAGPSDVTPDYSYFPFMKTLMDIAKGFQGMALIICVILLIAAAIMFGASKMTSSQAAARVTGLIFVVCLVLAAVIAGAGGLINWATGIPLV</sequence>
<evidence type="ECO:0000313" key="3">
    <source>
        <dbReference type="Proteomes" id="UP001211105"/>
    </source>
</evidence>
<name>A0AAW5ZY62_9BIFI</name>
<protein>
    <recommendedName>
        <fullName evidence="4">TrbC/VIRB2 family protein</fullName>
    </recommendedName>
</protein>
<proteinExistence type="predicted"/>
<dbReference type="RefSeq" id="WP_195223847.1">
    <property type="nucleotide sequence ID" value="NZ_JADMXZ010000004.1"/>
</dbReference>
<reference evidence="2" key="1">
    <citation type="submission" date="2023-01" db="EMBL/GenBank/DDBJ databases">
        <title>Human gut microbiome strain richness.</title>
        <authorList>
            <person name="Chen-Liaw A."/>
        </authorList>
    </citation>
    <scope>NUCLEOTIDE SEQUENCE</scope>
    <source>
        <strain evidence="2">BSD2780120875st1_E5_BSD2780120875b_170604</strain>
    </source>
</reference>
<dbReference type="AlphaFoldDB" id="A0AAW5ZY62"/>
<comment type="caution">
    <text evidence="2">The sequence shown here is derived from an EMBL/GenBank/DDBJ whole genome shotgun (WGS) entry which is preliminary data.</text>
</comment>
<feature type="transmembrane region" description="Helical" evidence="1">
    <location>
        <begin position="72"/>
        <end position="97"/>
    </location>
</feature>
<evidence type="ECO:0000256" key="1">
    <source>
        <dbReference type="SAM" id="Phobius"/>
    </source>
</evidence>
<dbReference type="EMBL" id="JAQKGX010000002">
    <property type="protein sequence ID" value="MDB1161417.1"/>
    <property type="molecule type" value="Genomic_DNA"/>
</dbReference>
<gene>
    <name evidence="2" type="ORF">PL707_03830</name>
</gene>
<evidence type="ECO:0000313" key="2">
    <source>
        <dbReference type="EMBL" id="MDB1161417.1"/>
    </source>
</evidence>
<feature type="transmembrane region" description="Helical" evidence="1">
    <location>
        <begin position="39"/>
        <end position="60"/>
    </location>
</feature>
<dbReference type="Proteomes" id="UP001211105">
    <property type="component" value="Unassembled WGS sequence"/>
</dbReference>
<organism evidence="2 3">
    <name type="scientific">Bifidobacterium catenulatum</name>
    <dbReference type="NCBI Taxonomy" id="1686"/>
    <lineage>
        <taxon>Bacteria</taxon>
        <taxon>Bacillati</taxon>
        <taxon>Actinomycetota</taxon>
        <taxon>Actinomycetes</taxon>
        <taxon>Bifidobacteriales</taxon>
        <taxon>Bifidobacteriaceae</taxon>
        <taxon>Bifidobacterium</taxon>
    </lineage>
</organism>
<accession>A0AAW5ZY62</accession>
<keyword evidence="1" id="KW-0812">Transmembrane</keyword>
<evidence type="ECO:0008006" key="4">
    <source>
        <dbReference type="Google" id="ProtNLM"/>
    </source>
</evidence>
<keyword evidence="1" id="KW-0472">Membrane</keyword>